<gene>
    <name evidence="1" type="ORF">UFOVP1387_27</name>
</gene>
<accession>A0A6J5S5Z6</accession>
<sequence length="411" mass="44321">MAAPSTTVEVVFDETPVLSGDAFTLDDTTKGILNNPYYLLDGHLDFVDVTSDVLTANINRGRSRQLDEYRAGTAQITFDNDHRKYDPLNTASPYYPYVIPRRYVRVKSNGISVFAGLINQWSIEYQPPQQSFVTASCADAFALLAAQTIDTFTPDEQLAGARVAEILSRPEVNFIGTSASVDAGTSTLGAFTIDDNANALGYLHQIERSEQGYLFATAANTLKFRDRSSVLAQTGGVAFADDGTGTSSYMTLDVETGDELLYNRIVAASPAGVEQIVSDSTSIATYDTITLQQTDLLNSTTSEVLDIATLLLAQYKSPEVRFTGITQQLGALDATAQNSLLTLDLTDLATVKRTYTAGSPASVTRYVLVEGITHQITPTSHKIGYRFGSLSQLGFILNSGSFGLLDVGNLT</sequence>
<proteinExistence type="predicted"/>
<protein>
    <submittedName>
        <fullName evidence="1">Uncharacterized protein</fullName>
    </submittedName>
</protein>
<evidence type="ECO:0000313" key="1">
    <source>
        <dbReference type="EMBL" id="CAB4203926.1"/>
    </source>
</evidence>
<dbReference type="EMBL" id="LR797337">
    <property type="protein sequence ID" value="CAB4203926.1"/>
    <property type="molecule type" value="Genomic_DNA"/>
</dbReference>
<reference evidence="1" key="1">
    <citation type="submission" date="2020-05" db="EMBL/GenBank/DDBJ databases">
        <authorList>
            <person name="Chiriac C."/>
            <person name="Salcher M."/>
            <person name="Ghai R."/>
            <person name="Kavagutti S V."/>
        </authorList>
    </citation>
    <scope>NUCLEOTIDE SEQUENCE</scope>
</reference>
<organism evidence="1">
    <name type="scientific">uncultured Caudovirales phage</name>
    <dbReference type="NCBI Taxonomy" id="2100421"/>
    <lineage>
        <taxon>Viruses</taxon>
        <taxon>Duplodnaviria</taxon>
        <taxon>Heunggongvirae</taxon>
        <taxon>Uroviricota</taxon>
        <taxon>Caudoviricetes</taxon>
        <taxon>Peduoviridae</taxon>
        <taxon>Maltschvirus</taxon>
        <taxon>Maltschvirus maltsch</taxon>
    </lineage>
</organism>
<name>A0A6J5S5Z6_9CAUD</name>